<comment type="caution">
    <text evidence="7">The sequence shown here is derived from an EMBL/GenBank/DDBJ whole genome shotgun (WGS) entry which is preliminary data.</text>
</comment>
<feature type="transmembrane region" description="Helical" evidence="5">
    <location>
        <begin position="72"/>
        <end position="90"/>
    </location>
</feature>
<feature type="transmembrane region" description="Helical" evidence="5">
    <location>
        <begin position="161"/>
        <end position="180"/>
    </location>
</feature>
<evidence type="ECO:0000256" key="4">
    <source>
        <dbReference type="ARBA" id="ARBA00023136"/>
    </source>
</evidence>
<evidence type="ECO:0000256" key="1">
    <source>
        <dbReference type="ARBA" id="ARBA00004141"/>
    </source>
</evidence>
<dbReference type="PANTHER" id="PTHR11132">
    <property type="entry name" value="SOLUTE CARRIER FAMILY 35"/>
    <property type="match status" value="1"/>
</dbReference>
<keyword evidence="3 5" id="KW-1133">Transmembrane helix</keyword>
<feature type="transmembrane region" description="Helical" evidence="5">
    <location>
        <begin position="251"/>
        <end position="272"/>
    </location>
</feature>
<dbReference type="Pfam" id="PF03151">
    <property type="entry name" value="TPT"/>
    <property type="match status" value="1"/>
</dbReference>
<feature type="transmembrane region" description="Helical" evidence="5">
    <location>
        <begin position="133"/>
        <end position="154"/>
    </location>
</feature>
<feature type="transmembrane region" description="Helical" evidence="5">
    <location>
        <begin position="110"/>
        <end position="127"/>
    </location>
</feature>
<reference evidence="7 8" key="1">
    <citation type="journal article" date="2022" name="Nat. Ecol. Evol.">
        <title>A masculinizing supergene underlies an exaggerated male reproductive morph in a spider.</title>
        <authorList>
            <person name="Hendrickx F."/>
            <person name="De Corte Z."/>
            <person name="Sonet G."/>
            <person name="Van Belleghem S.M."/>
            <person name="Kostlbacher S."/>
            <person name="Vangestel C."/>
        </authorList>
    </citation>
    <scope>NUCLEOTIDE SEQUENCE [LARGE SCALE GENOMIC DNA]</scope>
    <source>
        <strain evidence="7">W744_W776</strain>
    </source>
</reference>
<protein>
    <recommendedName>
        <fullName evidence="6">Sugar phosphate transporter domain-containing protein</fullName>
    </recommendedName>
</protein>
<feature type="transmembrane region" description="Helical" evidence="5">
    <location>
        <begin position="40"/>
        <end position="60"/>
    </location>
</feature>
<accession>A0AAV6VSU8</accession>
<dbReference type="Proteomes" id="UP000827092">
    <property type="component" value="Unassembled WGS sequence"/>
</dbReference>
<comment type="subcellular location">
    <subcellularLocation>
        <location evidence="1">Membrane</location>
        <topology evidence="1">Multi-pass membrane protein</topology>
    </subcellularLocation>
</comment>
<evidence type="ECO:0000256" key="2">
    <source>
        <dbReference type="ARBA" id="ARBA00022692"/>
    </source>
</evidence>
<dbReference type="EMBL" id="JAFNEN010000035">
    <property type="protein sequence ID" value="KAG8198826.1"/>
    <property type="molecule type" value="Genomic_DNA"/>
</dbReference>
<evidence type="ECO:0000259" key="6">
    <source>
        <dbReference type="Pfam" id="PF03151"/>
    </source>
</evidence>
<sequence length="350" mass="39467">MIDHANKPKDFPNASIKNHIQIVLPPDKLDLQAAEKANIFFWKIFSACFYGLSSFLIIVVNKIVLTNYKFPSPHALGIGQMVVTIVTLYIARHLSIVKFPSLSRELPRKVWPLPAFFLGNLVCGLGGTQHLSLPMFTVLRRFTILMTLIGEYFILHTSQSLPIVLTVFAMVGGAFIAAMDDLSFEVQGYVFVLCNDFFTAANNIYVKKKLEARDLGKYGLLFYNALFMMFPMILLWWYSGKIEETIQFHRWLDVMFLTSFLLSCFMGFVLMYSTVLCTCYNSALTTTIVGVIKNILVTYIGMYLGGDYLFSWTNFIGLNISMAGSLVYSYITFVSKESGSTKPIVVAKIG</sequence>
<feature type="transmembrane region" description="Helical" evidence="5">
    <location>
        <begin position="284"/>
        <end position="304"/>
    </location>
</feature>
<name>A0AAV6VSU8_9ARAC</name>
<evidence type="ECO:0000313" key="8">
    <source>
        <dbReference type="Proteomes" id="UP000827092"/>
    </source>
</evidence>
<feature type="transmembrane region" description="Helical" evidence="5">
    <location>
        <begin position="310"/>
        <end position="331"/>
    </location>
</feature>
<gene>
    <name evidence="7" type="ORF">JTE90_007128</name>
</gene>
<feature type="transmembrane region" description="Helical" evidence="5">
    <location>
        <begin position="186"/>
        <end position="206"/>
    </location>
</feature>
<keyword evidence="8" id="KW-1185">Reference proteome</keyword>
<keyword evidence="4 5" id="KW-0472">Membrane</keyword>
<feature type="transmembrane region" description="Helical" evidence="5">
    <location>
        <begin position="218"/>
        <end position="239"/>
    </location>
</feature>
<dbReference type="AlphaFoldDB" id="A0AAV6VSU8"/>
<organism evidence="7 8">
    <name type="scientific">Oedothorax gibbosus</name>
    <dbReference type="NCBI Taxonomy" id="931172"/>
    <lineage>
        <taxon>Eukaryota</taxon>
        <taxon>Metazoa</taxon>
        <taxon>Ecdysozoa</taxon>
        <taxon>Arthropoda</taxon>
        <taxon>Chelicerata</taxon>
        <taxon>Arachnida</taxon>
        <taxon>Araneae</taxon>
        <taxon>Araneomorphae</taxon>
        <taxon>Entelegynae</taxon>
        <taxon>Araneoidea</taxon>
        <taxon>Linyphiidae</taxon>
        <taxon>Erigoninae</taxon>
        <taxon>Oedothorax</taxon>
    </lineage>
</organism>
<proteinExistence type="predicted"/>
<evidence type="ECO:0000256" key="3">
    <source>
        <dbReference type="ARBA" id="ARBA00022989"/>
    </source>
</evidence>
<evidence type="ECO:0000313" key="7">
    <source>
        <dbReference type="EMBL" id="KAG8198826.1"/>
    </source>
</evidence>
<dbReference type="GO" id="GO:0016020">
    <property type="term" value="C:membrane"/>
    <property type="evidence" value="ECO:0007669"/>
    <property type="project" value="UniProtKB-SubCell"/>
</dbReference>
<dbReference type="InterPro" id="IPR004853">
    <property type="entry name" value="Sugar_P_trans_dom"/>
</dbReference>
<feature type="domain" description="Sugar phosphate transporter" evidence="6">
    <location>
        <begin position="47"/>
        <end position="329"/>
    </location>
</feature>
<dbReference type="InterPro" id="IPR050186">
    <property type="entry name" value="TPT_transporter"/>
</dbReference>
<keyword evidence="2 5" id="KW-0812">Transmembrane</keyword>
<evidence type="ECO:0000256" key="5">
    <source>
        <dbReference type="SAM" id="Phobius"/>
    </source>
</evidence>